<dbReference type="InterPro" id="IPR047137">
    <property type="entry name" value="ORF3"/>
</dbReference>
<dbReference type="GeneID" id="96259353"/>
<dbReference type="Pfam" id="PF03364">
    <property type="entry name" value="Polyketide_cyc"/>
    <property type="match status" value="1"/>
</dbReference>
<feature type="compositionally biased region" description="Acidic residues" evidence="1">
    <location>
        <begin position="329"/>
        <end position="357"/>
    </location>
</feature>
<dbReference type="Gene3D" id="3.30.530.20">
    <property type="match status" value="1"/>
</dbReference>
<feature type="region of interest" description="Disordered" evidence="1">
    <location>
        <begin position="270"/>
        <end position="357"/>
    </location>
</feature>
<feature type="domain" description="Coenzyme Q-binding protein COQ10 START" evidence="2">
    <location>
        <begin position="122"/>
        <end position="245"/>
    </location>
</feature>
<dbReference type="RefSeq" id="WP_209210800.1">
    <property type="nucleotide sequence ID" value="NZ_JAFFZM010000006.1"/>
</dbReference>
<feature type="compositionally biased region" description="Acidic residues" evidence="1">
    <location>
        <begin position="291"/>
        <end position="320"/>
    </location>
</feature>
<dbReference type="PANTHER" id="PTHR33824:SF7">
    <property type="entry name" value="POLYKETIDE CYCLASE_DEHYDRASE AND LIPID TRANSPORT SUPERFAMILY PROTEIN"/>
    <property type="match status" value="1"/>
</dbReference>
<evidence type="ECO:0000256" key="1">
    <source>
        <dbReference type="SAM" id="MobiDB-lite"/>
    </source>
</evidence>
<dbReference type="Proteomes" id="UP000721954">
    <property type="component" value="Unassembled WGS sequence"/>
</dbReference>
<protein>
    <submittedName>
        <fullName evidence="3">SRPBCC family protein</fullName>
    </submittedName>
</protein>
<sequence>MAGEQKKTDDGGSPLDRVREELMEYLGAVGRQAVGKATDKLTHLADPSKLLPGDGKGGGDGGGMAGMAARTLQGESPVKAAAKEKAKSAKNKVVDKAKEAVGGGSSKPGDLKAINIIEHVDIGRPLRTVYNQFTQYWDFGSFMNGVSSAQRDEEDETKSTWKVRVWPSTRSWDATVEEQIPDKRIVWTSEGSKGTTKGAVSFHRLDENLTRVTAVVEYYPSGFFEKTGNIWRAQGRRLRLDLKHFQRYVTLKAEGVDGWRGEIRDGEVVRSHDDVVRQEEEEEQDRQGRESDEDERAEGEEDEDYDERDDEDEDEDEDDGNGGGGRNGEDDEDEDYEDEDDDDEDEDEDEEDEDDAR</sequence>
<accession>A0ABS3XVS1</accession>
<evidence type="ECO:0000259" key="2">
    <source>
        <dbReference type="Pfam" id="PF03364"/>
    </source>
</evidence>
<evidence type="ECO:0000313" key="3">
    <source>
        <dbReference type="EMBL" id="MBO8199042.1"/>
    </source>
</evidence>
<dbReference type="CDD" id="cd07817">
    <property type="entry name" value="SRPBCC_8"/>
    <property type="match status" value="1"/>
</dbReference>
<feature type="compositionally biased region" description="Gly residues" evidence="1">
    <location>
        <begin position="54"/>
        <end position="65"/>
    </location>
</feature>
<reference evidence="3 4" key="1">
    <citation type="submission" date="2021-02" db="EMBL/GenBank/DDBJ databases">
        <title>Streptomyces spirodelae sp. nov., isolated from duckweed.</title>
        <authorList>
            <person name="Saimee Y."/>
            <person name="Duangmal K."/>
        </authorList>
    </citation>
    <scope>NUCLEOTIDE SEQUENCE [LARGE SCALE GENOMIC DNA]</scope>
    <source>
        <strain evidence="3 4">DSM 42105</strain>
    </source>
</reference>
<proteinExistence type="predicted"/>
<keyword evidence="4" id="KW-1185">Reference proteome</keyword>
<gene>
    <name evidence="3" type="ORF">JW613_12085</name>
</gene>
<dbReference type="SUPFAM" id="SSF55961">
    <property type="entry name" value="Bet v1-like"/>
    <property type="match status" value="1"/>
</dbReference>
<dbReference type="EMBL" id="JAFFZM010000006">
    <property type="protein sequence ID" value="MBO8199042.1"/>
    <property type="molecule type" value="Genomic_DNA"/>
</dbReference>
<name>A0ABS3XVS1_9ACTN</name>
<dbReference type="PANTHER" id="PTHR33824">
    <property type="entry name" value="POLYKETIDE CYCLASE/DEHYDRASE AND LIPID TRANSPORT SUPERFAMILY PROTEIN"/>
    <property type="match status" value="1"/>
</dbReference>
<evidence type="ECO:0000313" key="4">
    <source>
        <dbReference type="Proteomes" id="UP000721954"/>
    </source>
</evidence>
<feature type="region of interest" description="Disordered" evidence="1">
    <location>
        <begin position="45"/>
        <end position="67"/>
    </location>
</feature>
<dbReference type="InterPro" id="IPR005031">
    <property type="entry name" value="COQ10_START"/>
</dbReference>
<comment type="caution">
    <text evidence="3">The sequence shown here is derived from an EMBL/GenBank/DDBJ whole genome shotgun (WGS) entry which is preliminary data.</text>
</comment>
<organism evidence="3 4">
    <name type="scientific">Streptomyces smyrnaeus</name>
    <dbReference type="NCBI Taxonomy" id="1387713"/>
    <lineage>
        <taxon>Bacteria</taxon>
        <taxon>Bacillati</taxon>
        <taxon>Actinomycetota</taxon>
        <taxon>Actinomycetes</taxon>
        <taxon>Kitasatosporales</taxon>
        <taxon>Streptomycetaceae</taxon>
        <taxon>Streptomyces</taxon>
    </lineage>
</organism>
<dbReference type="InterPro" id="IPR023393">
    <property type="entry name" value="START-like_dom_sf"/>
</dbReference>